<evidence type="ECO:0000313" key="2">
    <source>
        <dbReference type="EMBL" id="GEN46551.1"/>
    </source>
</evidence>
<evidence type="ECO:0000256" key="1">
    <source>
        <dbReference type="SAM" id="Phobius"/>
    </source>
</evidence>
<sequence length="112" mass="13180">MLLKREDGFILQDAVLTLICFSLLVSLTIPFITQLYKHHHDIKRHEEAYHQLQQAKAYILQNEPPASYLPEISNESFSTILLEDDQRLIVCIEWKDSNEANKELCQYIPNYM</sequence>
<dbReference type="EMBL" id="BJYA01000015">
    <property type="protein sequence ID" value="GEN46551.1"/>
    <property type="molecule type" value="Genomic_DNA"/>
</dbReference>
<name>A0A511W728_9BACI</name>
<dbReference type="OrthoDB" id="2967300at2"/>
<keyword evidence="1" id="KW-1133">Transmembrane helix</keyword>
<accession>A0A511W728</accession>
<comment type="caution">
    <text evidence="2">The sequence shown here is derived from an EMBL/GenBank/DDBJ whole genome shotgun (WGS) entry which is preliminary data.</text>
</comment>
<dbReference type="Proteomes" id="UP000321440">
    <property type="component" value="Unassembled WGS sequence"/>
</dbReference>
<protein>
    <recommendedName>
        <fullName evidence="4">ComG operon protein 5</fullName>
    </recommendedName>
</protein>
<proteinExistence type="predicted"/>
<gene>
    <name evidence="2" type="ORF">AHA02nite_23270</name>
</gene>
<dbReference type="RefSeq" id="WP_146817443.1">
    <property type="nucleotide sequence ID" value="NZ_BJYA01000015.1"/>
</dbReference>
<keyword evidence="1" id="KW-0472">Membrane</keyword>
<feature type="transmembrane region" description="Helical" evidence="1">
    <location>
        <begin position="15"/>
        <end position="36"/>
    </location>
</feature>
<keyword evidence="3" id="KW-1185">Reference proteome</keyword>
<organism evidence="2 3">
    <name type="scientific">Alkalibacillus haloalkaliphilus</name>
    <dbReference type="NCBI Taxonomy" id="94136"/>
    <lineage>
        <taxon>Bacteria</taxon>
        <taxon>Bacillati</taxon>
        <taxon>Bacillota</taxon>
        <taxon>Bacilli</taxon>
        <taxon>Bacillales</taxon>
        <taxon>Bacillaceae</taxon>
        <taxon>Alkalibacillus</taxon>
    </lineage>
</organism>
<keyword evidence="1" id="KW-0812">Transmembrane</keyword>
<evidence type="ECO:0000313" key="3">
    <source>
        <dbReference type="Proteomes" id="UP000321440"/>
    </source>
</evidence>
<evidence type="ECO:0008006" key="4">
    <source>
        <dbReference type="Google" id="ProtNLM"/>
    </source>
</evidence>
<dbReference type="AlphaFoldDB" id="A0A511W728"/>
<reference evidence="2 3" key="1">
    <citation type="submission" date="2019-07" db="EMBL/GenBank/DDBJ databases">
        <title>Whole genome shotgun sequence of Alkalibacillus haloalkaliphilus NBRC 103110.</title>
        <authorList>
            <person name="Hosoyama A."/>
            <person name="Uohara A."/>
            <person name="Ohji S."/>
            <person name="Ichikawa N."/>
        </authorList>
    </citation>
    <scope>NUCLEOTIDE SEQUENCE [LARGE SCALE GENOMIC DNA]</scope>
    <source>
        <strain evidence="2 3">NBRC 103110</strain>
    </source>
</reference>